<name>A0AAE6RCI9_9PSED</name>
<proteinExistence type="predicted"/>
<protein>
    <submittedName>
        <fullName evidence="1">Succinylglutamate desuccinylase</fullName>
    </submittedName>
</protein>
<accession>A0AAE6RCI9</accession>
<dbReference type="EMBL" id="CP040324">
    <property type="protein sequence ID" value="QHB28064.1"/>
    <property type="molecule type" value="Genomic_DNA"/>
</dbReference>
<organism evidence="1 2">
    <name type="scientific">Pseudomonas monteilii</name>
    <dbReference type="NCBI Taxonomy" id="76759"/>
    <lineage>
        <taxon>Bacteria</taxon>
        <taxon>Pseudomonadati</taxon>
        <taxon>Pseudomonadota</taxon>
        <taxon>Gammaproteobacteria</taxon>
        <taxon>Pseudomonadales</taxon>
        <taxon>Pseudomonadaceae</taxon>
        <taxon>Pseudomonas</taxon>
    </lineage>
</organism>
<reference evidence="1 2" key="1">
    <citation type="submission" date="2019-05" db="EMBL/GenBank/DDBJ databases">
        <title>Complete genome sequence of Pseudomonas Pseudomonas resinovorans.</title>
        <authorList>
            <person name="Chen H.-P."/>
        </authorList>
    </citation>
    <scope>NUCLEOTIDE SEQUENCE [LARGE SCALE GENOMIC DNA]</scope>
    <source>
        <strain evidence="1 2">TCU-CK1</strain>
    </source>
</reference>
<evidence type="ECO:0000313" key="1">
    <source>
        <dbReference type="EMBL" id="QHB28064.1"/>
    </source>
</evidence>
<gene>
    <name evidence="1" type="ORF">TCK1_2718</name>
</gene>
<dbReference type="Proteomes" id="UP000464593">
    <property type="component" value="Chromosome"/>
</dbReference>
<dbReference type="AlphaFoldDB" id="A0AAE6RCI9"/>
<sequence>MKSQGRVARPHAFSTVMHSLHSDSVRLHILHVGILTIAPIVH</sequence>
<evidence type="ECO:0000313" key="2">
    <source>
        <dbReference type="Proteomes" id="UP000464593"/>
    </source>
</evidence>